<evidence type="ECO:0000256" key="1">
    <source>
        <dbReference type="ARBA" id="ARBA00004496"/>
    </source>
</evidence>
<protein>
    <recommendedName>
        <fullName evidence="3">tRNA threonylcarbamoyladenosine biosynthesis protein TsaE</fullName>
    </recommendedName>
    <alternativeName>
        <fullName evidence="10">t(6)A37 threonylcarbamoyladenosine biosynthesis protein TsaE</fullName>
    </alternativeName>
</protein>
<dbReference type="Pfam" id="PF02367">
    <property type="entry name" value="TsaE"/>
    <property type="match status" value="1"/>
</dbReference>
<dbReference type="Gene3D" id="3.40.50.300">
    <property type="entry name" value="P-loop containing nucleotide triphosphate hydrolases"/>
    <property type="match status" value="1"/>
</dbReference>
<evidence type="ECO:0000256" key="8">
    <source>
        <dbReference type="ARBA" id="ARBA00022840"/>
    </source>
</evidence>
<dbReference type="PANTHER" id="PTHR33540">
    <property type="entry name" value="TRNA THREONYLCARBAMOYLADENOSINE BIOSYNTHESIS PROTEIN TSAE"/>
    <property type="match status" value="1"/>
</dbReference>
<keyword evidence="5" id="KW-0819">tRNA processing</keyword>
<dbReference type="Proteomes" id="UP000000323">
    <property type="component" value="Chromosome 1"/>
</dbReference>
<evidence type="ECO:0000256" key="7">
    <source>
        <dbReference type="ARBA" id="ARBA00022741"/>
    </source>
</evidence>
<keyword evidence="12" id="KW-1185">Reference proteome</keyword>
<dbReference type="EMBL" id="CP001825">
    <property type="protein sequence ID" value="ACZ40969.1"/>
    <property type="molecule type" value="Genomic_DNA"/>
</dbReference>
<evidence type="ECO:0000256" key="6">
    <source>
        <dbReference type="ARBA" id="ARBA00022723"/>
    </source>
</evidence>
<dbReference type="OrthoDB" id="9815896at2"/>
<dbReference type="KEGG" id="ttr:Tter_0046"/>
<proteinExistence type="inferred from homology"/>
<keyword evidence="7" id="KW-0547">Nucleotide-binding</keyword>
<evidence type="ECO:0000313" key="12">
    <source>
        <dbReference type="Proteomes" id="UP000000323"/>
    </source>
</evidence>
<gene>
    <name evidence="11" type="ordered locus">Tter_0046</name>
</gene>
<keyword evidence="8" id="KW-0067">ATP-binding</keyword>
<dbReference type="eggNOG" id="COG0802">
    <property type="taxonomic scope" value="Bacteria"/>
</dbReference>
<comment type="subcellular location">
    <subcellularLocation>
        <location evidence="1">Cytoplasm</location>
    </subcellularLocation>
</comment>
<evidence type="ECO:0000256" key="2">
    <source>
        <dbReference type="ARBA" id="ARBA00007599"/>
    </source>
</evidence>
<reference evidence="12" key="1">
    <citation type="journal article" date="2010" name="Stand. Genomic Sci.">
        <title>Complete genome sequence of 'Thermobaculum terrenum' type strain (YNP1).</title>
        <authorList>
            <person name="Kiss H."/>
            <person name="Cleland D."/>
            <person name="Lapidus A."/>
            <person name="Lucas S."/>
            <person name="Glavina Del Rio T."/>
            <person name="Nolan M."/>
            <person name="Tice H."/>
            <person name="Han C."/>
            <person name="Goodwin L."/>
            <person name="Pitluck S."/>
            <person name="Liolios K."/>
            <person name="Ivanova N."/>
            <person name="Mavromatis K."/>
            <person name="Ovchinnikova G."/>
            <person name="Pati A."/>
            <person name="Chen A."/>
            <person name="Palaniappan K."/>
            <person name="Land M."/>
            <person name="Hauser L."/>
            <person name="Chang Y."/>
            <person name="Jeffries C."/>
            <person name="Lu M."/>
            <person name="Brettin T."/>
            <person name="Detter J."/>
            <person name="Goker M."/>
            <person name="Tindall B."/>
            <person name="Beck B."/>
            <person name="McDermott T."/>
            <person name="Woyke T."/>
            <person name="Bristow J."/>
            <person name="Eisen J."/>
            <person name="Markowitz V."/>
            <person name="Hugenholtz P."/>
            <person name="Kyrpides N."/>
            <person name="Klenk H."/>
            <person name="Cheng J."/>
        </authorList>
    </citation>
    <scope>NUCLEOTIDE SEQUENCE [LARGE SCALE GENOMIC DNA]</scope>
    <source>
        <strain evidence="12">ATCC BAA-798 / YNP1</strain>
    </source>
</reference>
<keyword evidence="6" id="KW-0479">Metal-binding</keyword>
<sequence>MLQQLDRLVLLTHNAEETKDLGRTLAQLVQPGDVIPLWGGFGVGKTTFTQGLAEGLGVREAVVSPSFGLVNIYHSTKRPEITLYHLDLYRISSRQEAEGFGADELIMDEGVALVEWPEVIKDLLPPEKLDVNFEWIDENNRRITLAASGKRFLTLLTALEDKLRQDKVAFDKES</sequence>
<dbReference type="InterPro" id="IPR003442">
    <property type="entry name" value="T6A_TsaE"/>
</dbReference>
<accession>D1CDG3</accession>
<comment type="similarity">
    <text evidence="2">Belongs to the TsaE family.</text>
</comment>
<dbReference type="HOGENOM" id="CLU_087829_3_0_0"/>
<dbReference type="AlphaFoldDB" id="D1CDG3"/>
<dbReference type="NCBIfam" id="TIGR00150">
    <property type="entry name" value="T6A_YjeE"/>
    <property type="match status" value="1"/>
</dbReference>
<evidence type="ECO:0000256" key="10">
    <source>
        <dbReference type="ARBA" id="ARBA00032441"/>
    </source>
</evidence>
<evidence type="ECO:0000256" key="3">
    <source>
        <dbReference type="ARBA" id="ARBA00019010"/>
    </source>
</evidence>
<dbReference type="GO" id="GO:0002949">
    <property type="term" value="P:tRNA threonylcarbamoyladenosine modification"/>
    <property type="evidence" value="ECO:0007669"/>
    <property type="project" value="InterPro"/>
</dbReference>
<dbReference type="PANTHER" id="PTHR33540:SF2">
    <property type="entry name" value="TRNA THREONYLCARBAMOYLADENOSINE BIOSYNTHESIS PROTEIN TSAE"/>
    <property type="match status" value="1"/>
</dbReference>
<dbReference type="RefSeq" id="WP_012874004.1">
    <property type="nucleotide sequence ID" value="NC_013525.1"/>
</dbReference>
<organism evidence="11 12">
    <name type="scientific">Thermobaculum terrenum (strain ATCC BAA-798 / CCMEE 7001 / YNP1)</name>
    <dbReference type="NCBI Taxonomy" id="525904"/>
    <lineage>
        <taxon>Bacteria</taxon>
        <taxon>Bacillati</taxon>
        <taxon>Chloroflexota</taxon>
        <taxon>Chloroflexia</taxon>
        <taxon>Candidatus Thermobaculales</taxon>
        <taxon>Candidatus Thermobaculaceae</taxon>
        <taxon>Thermobaculum</taxon>
    </lineage>
</organism>
<name>D1CDG3_THET1</name>
<dbReference type="SUPFAM" id="SSF52540">
    <property type="entry name" value="P-loop containing nucleoside triphosphate hydrolases"/>
    <property type="match status" value="1"/>
</dbReference>
<evidence type="ECO:0000256" key="9">
    <source>
        <dbReference type="ARBA" id="ARBA00022842"/>
    </source>
</evidence>
<dbReference type="STRING" id="525904.Tter_0046"/>
<evidence type="ECO:0000256" key="5">
    <source>
        <dbReference type="ARBA" id="ARBA00022694"/>
    </source>
</evidence>
<dbReference type="GO" id="GO:0046872">
    <property type="term" value="F:metal ion binding"/>
    <property type="evidence" value="ECO:0007669"/>
    <property type="project" value="UniProtKB-KW"/>
</dbReference>
<evidence type="ECO:0000313" key="11">
    <source>
        <dbReference type="EMBL" id="ACZ40969.1"/>
    </source>
</evidence>
<dbReference type="GO" id="GO:0005737">
    <property type="term" value="C:cytoplasm"/>
    <property type="evidence" value="ECO:0007669"/>
    <property type="project" value="UniProtKB-SubCell"/>
</dbReference>
<evidence type="ECO:0000256" key="4">
    <source>
        <dbReference type="ARBA" id="ARBA00022490"/>
    </source>
</evidence>
<dbReference type="InterPro" id="IPR027417">
    <property type="entry name" value="P-loop_NTPase"/>
</dbReference>
<keyword evidence="9" id="KW-0460">Magnesium</keyword>
<dbReference type="GO" id="GO:0005524">
    <property type="term" value="F:ATP binding"/>
    <property type="evidence" value="ECO:0007669"/>
    <property type="project" value="UniProtKB-KW"/>
</dbReference>
<keyword evidence="4" id="KW-0963">Cytoplasm</keyword>